<keyword evidence="8" id="KW-0472">Membrane</keyword>
<dbReference type="CDD" id="cd00082">
    <property type="entry name" value="HisKA"/>
    <property type="match status" value="1"/>
</dbReference>
<feature type="domain" description="Histidine kinase" evidence="9">
    <location>
        <begin position="595"/>
        <end position="828"/>
    </location>
</feature>
<dbReference type="SUPFAM" id="SSF55874">
    <property type="entry name" value="ATPase domain of HSP90 chaperone/DNA topoisomerase II/histidine kinase"/>
    <property type="match status" value="1"/>
</dbReference>
<evidence type="ECO:0000256" key="3">
    <source>
        <dbReference type="ARBA" id="ARBA00022553"/>
    </source>
</evidence>
<dbReference type="EC" id="2.7.13.3" evidence="2"/>
<evidence type="ECO:0000313" key="12">
    <source>
        <dbReference type="Proteomes" id="UP000751190"/>
    </source>
</evidence>
<dbReference type="EMBL" id="JAGTXO010000023">
    <property type="protein sequence ID" value="KAG8461888.1"/>
    <property type="molecule type" value="Genomic_DNA"/>
</dbReference>
<dbReference type="PROSITE" id="PS50110">
    <property type="entry name" value="RESPONSE_REGULATORY"/>
    <property type="match status" value="1"/>
</dbReference>
<dbReference type="InterPro" id="IPR003594">
    <property type="entry name" value="HATPase_dom"/>
</dbReference>
<dbReference type="InterPro" id="IPR036890">
    <property type="entry name" value="HATPase_C_sf"/>
</dbReference>
<keyword evidence="3 6" id="KW-0597">Phosphoprotein</keyword>
<accession>A0A8J6CBV7</accession>
<dbReference type="Proteomes" id="UP000751190">
    <property type="component" value="Unassembled WGS sequence"/>
</dbReference>
<dbReference type="SUPFAM" id="SSF52172">
    <property type="entry name" value="CheY-like"/>
    <property type="match status" value="1"/>
</dbReference>
<proteinExistence type="predicted"/>
<gene>
    <name evidence="11" type="ORF">KFE25_013907</name>
</gene>
<feature type="transmembrane region" description="Helical" evidence="8">
    <location>
        <begin position="399"/>
        <end position="418"/>
    </location>
</feature>
<feature type="domain" description="Response regulatory" evidence="10">
    <location>
        <begin position="958"/>
        <end position="1079"/>
    </location>
</feature>
<evidence type="ECO:0000256" key="2">
    <source>
        <dbReference type="ARBA" id="ARBA00012438"/>
    </source>
</evidence>
<name>A0A8J6CBV7_DIALT</name>
<dbReference type="InterPro" id="IPR036097">
    <property type="entry name" value="HisK_dim/P_sf"/>
</dbReference>
<evidence type="ECO:0000259" key="9">
    <source>
        <dbReference type="PROSITE" id="PS50109"/>
    </source>
</evidence>
<comment type="caution">
    <text evidence="11">The sequence shown here is derived from an EMBL/GenBank/DDBJ whole genome shotgun (WGS) entry which is preliminary data.</text>
</comment>
<dbReference type="GO" id="GO:0005886">
    <property type="term" value="C:plasma membrane"/>
    <property type="evidence" value="ECO:0007669"/>
    <property type="project" value="TreeGrafter"/>
</dbReference>
<dbReference type="Gene3D" id="3.40.50.2300">
    <property type="match status" value="1"/>
</dbReference>
<dbReference type="Pfam" id="PF07700">
    <property type="entry name" value="HNOB"/>
    <property type="match status" value="1"/>
</dbReference>
<keyword evidence="5" id="KW-0418">Kinase</keyword>
<feature type="transmembrane region" description="Helical" evidence="8">
    <location>
        <begin position="430"/>
        <end position="455"/>
    </location>
</feature>
<dbReference type="InterPro" id="IPR004358">
    <property type="entry name" value="Sig_transdc_His_kin-like_C"/>
</dbReference>
<evidence type="ECO:0000256" key="6">
    <source>
        <dbReference type="PROSITE-ProRule" id="PRU00169"/>
    </source>
</evidence>
<dbReference type="PANTHER" id="PTHR43047:SF66">
    <property type="entry name" value="HISKA"/>
    <property type="match status" value="1"/>
</dbReference>
<dbReference type="PANTHER" id="PTHR43047">
    <property type="entry name" value="TWO-COMPONENT HISTIDINE PROTEIN KINASE"/>
    <property type="match status" value="1"/>
</dbReference>
<dbReference type="SMART" id="SM00387">
    <property type="entry name" value="HATPase_c"/>
    <property type="match status" value="1"/>
</dbReference>
<dbReference type="Gene3D" id="3.30.565.10">
    <property type="entry name" value="Histidine kinase-like ATPase, C-terminal domain"/>
    <property type="match status" value="1"/>
</dbReference>
<sequence length="1104" mass="117805">MHGFIHMTLRSLVLSKPQGEAKWAQLLVKIGAIEITFLELRMHPDELTVASVVAAAELLGTDVPGALLAFGHHFVVFMAETNYLSIVLSFGKDLLDFLHNVDEMHKHLQKSPQHTDCHFPHFQARTDADGRLLVSYASLRGALLAPVVEGILISLAANAYMQRVRLERQAITQDGYSATWELHITSAEEAAAQEAEKKQPAMPSGATSPIFPKSRRSDMEIRAASKWHEALAASLVWPAQPQSAPVRLGARVHTLVHRMYRNCADRWAASPTSKARVTPASSEPSIARRAETVASSTAETPAEALAAEVETTPPVPAPPVPHAIDSVGSVMNWVIAHNRVPPPKLSWWGPFEERAAEAQFRRDVLRRALAQASAVFAAVLALAGAAATALLWHGGGLRGSAFALLVLCAGAAAAPALLALSRIARPSALVLAEATSTLLLCALCVGSSLLVPAAVSANGGIDPAEALATEMLVLVTPCALLLAAAMLTPVQPRAFVIASIVAAVAVGVSRASRRGSAEIAHTERLSAVLLGALLLACCAHLSASARTQRLLYHASRIIIDGMPEWRNVKQQELETYLRASQAEAGVAARAKLIRVVMHDLRSPLLTIRNIGDCLADDGTSSLASDGVRFQIDALRTCVTTMENIMSDMLDFERIDSGRLVLVHRAFKLSTLVYGVQTVFRSQAEAKKVELRFEPIPQSLTAVRFTGDVRRLHQCLSNGVSNALKFTDPNGSVVVSVFESAHAREGWARVHIRVIDSGIGLNQEELSTLREGGVFQQVGRGQLQGRGGTGLGLNIARHILRQHNDSELALASSGHLKGTVFEMRLNMPIASANASSATHSSGVGLSRRASALQRGSDAAAEAPSPPAQRKHGWRKSAPDPQLPPSGSSSVQRATAHPPVEGERLARAAAAEERVSNAVLELVATADSDGEGGADEGDPSMRSAHSAFEPGRPREPADVHCLHVEDDALLQFTIGTRIRMLGVTLDVAANGQEALDMLAERVAANRPAYDLVVMDNQMPSMCGADATRELRVRGFEGRILGMTGDPAGSPDRLDFENAGLDECVDKTTEGMRAIEAMLTALIRGESASNASGGTRERERRAARGAA</sequence>
<dbReference type="InterPro" id="IPR001789">
    <property type="entry name" value="Sig_transdc_resp-reg_receiver"/>
</dbReference>
<dbReference type="SUPFAM" id="SSF47384">
    <property type="entry name" value="Homodimeric domain of signal transducing histidine kinase"/>
    <property type="match status" value="1"/>
</dbReference>
<dbReference type="SUPFAM" id="SSF111126">
    <property type="entry name" value="Ligand-binding domain in the NO signalling and Golgi transport"/>
    <property type="match status" value="1"/>
</dbReference>
<dbReference type="Pfam" id="PF00512">
    <property type="entry name" value="HisKA"/>
    <property type="match status" value="1"/>
</dbReference>
<dbReference type="Gene3D" id="1.10.287.130">
    <property type="match status" value="1"/>
</dbReference>
<dbReference type="GO" id="GO:0000155">
    <property type="term" value="F:phosphorelay sensor kinase activity"/>
    <property type="evidence" value="ECO:0007669"/>
    <property type="project" value="InterPro"/>
</dbReference>
<evidence type="ECO:0000259" key="10">
    <source>
        <dbReference type="PROSITE" id="PS50110"/>
    </source>
</evidence>
<dbReference type="InterPro" id="IPR024096">
    <property type="entry name" value="NO_sig/Golgi_transp_ligand-bd"/>
</dbReference>
<dbReference type="OrthoDB" id="21225at2759"/>
<dbReference type="InterPro" id="IPR003661">
    <property type="entry name" value="HisK_dim/P_dom"/>
</dbReference>
<dbReference type="PRINTS" id="PR00344">
    <property type="entry name" value="BCTRLSENSOR"/>
</dbReference>
<evidence type="ECO:0000256" key="7">
    <source>
        <dbReference type="SAM" id="MobiDB-lite"/>
    </source>
</evidence>
<feature type="region of interest" description="Disordered" evidence="7">
    <location>
        <begin position="834"/>
        <end position="898"/>
    </location>
</feature>
<dbReference type="InterPro" id="IPR011644">
    <property type="entry name" value="Heme_NO-bd"/>
</dbReference>
<dbReference type="SMART" id="SM00388">
    <property type="entry name" value="HisKA"/>
    <property type="match status" value="1"/>
</dbReference>
<keyword evidence="12" id="KW-1185">Reference proteome</keyword>
<dbReference type="InterPro" id="IPR011006">
    <property type="entry name" value="CheY-like_superfamily"/>
</dbReference>
<dbReference type="Pfam" id="PF02518">
    <property type="entry name" value="HATPase_c"/>
    <property type="match status" value="1"/>
</dbReference>
<reference evidence="11" key="1">
    <citation type="submission" date="2021-05" db="EMBL/GenBank/DDBJ databases">
        <title>The genome of the haptophyte Pavlova lutheri (Diacronema luteri, Pavlovales) - a model for lipid biosynthesis in eukaryotic algae.</title>
        <authorList>
            <person name="Hulatt C.J."/>
            <person name="Posewitz M.C."/>
        </authorList>
    </citation>
    <scope>NUCLEOTIDE SEQUENCE</scope>
    <source>
        <strain evidence="11">NIVA-4/92</strain>
    </source>
</reference>
<evidence type="ECO:0000256" key="5">
    <source>
        <dbReference type="ARBA" id="ARBA00022777"/>
    </source>
</evidence>
<dbReference type="PROSITE" id="PS50109">
    <property type="entry name" value="HIS_KIN"/>
    <property type="match status" value="1"/>
</dbReference>
<dbReference type="Pfam" id="PF00072">
    <property type="entry name" value="Response_reg"/>
    <property type="match status" value="1"/>
</dbReference>
<evidence type="ECO:0000256" key="4">
    <source>
        <dbReference type="ARBA" id="ARBA00022679"/>
    </source>
</evidence>
<dbReference type="GO" id="GO:0020037">
    <property type="term" value="F:heme binding"/>
    <property type="evidence" value="ECO:0007669"/>
    <property type="project" value="InterPro"/>
</dbReference>
<feature type="compositionally biased region" description="Basic and acidic residues" evidence="7">
    <location>
        <begin position="1092"/>
        <end position="1104"/>
    </location>
</feature>
<feature type="compositionally biased region" description="Acidic residues" evidence="7">
    <location>
        <begin position="926"/>
        <end position="936"/>
    </location>
</feature>
<feature type="transmembrane region" description="Helical" evidence="8">
    <location>
        <begin position="467"/>
        <end position="487"/>
    </location>
</feature>
<keyword evidence="8" id="KW-1133">Transmembrane helix</keyword>
<keyword evidence="8" id="KW-0812">Transmembrane</keyword>
<dbReference type="CDD" id="cd17546">
    <property type="entry name" value="REC_hyHK_CKI1_RcsC-like"/>
    <property type="match status" value="1"/>
</dbReference>
<feature type="region of interest" description="Disordered" evidence="7">
    <location>
        <begin position="925"/>
        <end position="953"/>
    </location>
</feature>
<feature type="transmembrane region" description="Helical" evidence="8">
    <location>
        <begin position="524"/>
        <end position="543"/>
    </location>
</feature>
<feature type="transmembrane region" description="Helical" evidence="8">
    <location>
        <begin position="494"/>
        <end position="512"/>
    </location>
</feature>
<organism evidence="11 12">
    <name type="scientific">Diacronema lutheri</name>
    <name type="common">Unicellular marine alga</name>
    <name type="synonym">Monochrysis lutheri</name>
    <dbReference type="NCBI Taxonomy" id="2081491"/>
    <lineage>
        <taxon>Eukaryota</taxon>
        <taxon>Haptista</taxon>
        <taxon>Haptophyta</taxon>
        <taxon>Pavlovophyceae</taxon>
        <taxon>Pavlovales</taxon>
        <taxon>Pavlovaceae</taxon>
        <taxon>Diacronema</taxon>
    </lineage>
</organism>
<feature type="modified residue" description="4-aspartylphosphate" evidence="6">
    <location>
        <position position="1013"/>
    </location>
</feature>
<feature type="region of interest" description="Disordered" evidence="7">
    <location>
        <begin position="1083"/>
        <end position="1104"/>
    </location>
</feature>
<feature type="transmembrane region" description="Helical" evidence="8">
    <location>
        <begin position="368"/>
        <end position="393"/>
    </location>
</feature>
<evidence type="ECO:0000313" key="11">
    <source>
        <dbReference type="EMBL" id="KAG8461888.1"/>
    </source>
</evidence>
<evidence type="ECO:0000256" key="8">
    <source>
        <dbReference type="SAM" id="Phobius"/>
    </source>
</evidence>
<dbReference type="InterPro" id="IPR038158">
    <property type="entry name" value="H-NOX_domain_sf"/>
</dbReference>
<keyword evidence="4" id="KW-0808">Transferase</keyword>
<dbReference type="InterPro" id="IPR005467">
    <property type="entry name" value="His_kinase_dom"/>
</dbReference>
<protein>
    <recommendedName>
        <fullName evidence="2">histidine kinase</fullName>
        <ecNumber evidence="2">2.7.13.3</ecNumber>
    </recommendedName>
</protein>
<dbReference type="SMART" id="SM00448">
    <property type="entry name" value="REC"/>
    <property type="match status" value="1"/>
</dbReference>
<dbReference type="AlphaFoldDB" id="A0A8J6CBV7"/>
<evidence type="ECO:0000256" key="1">
    <source>
        <dbReference type="ARBA" id="ARBA00000085"/>
    </source>
</evidence>
<comment type="catalytic activity">
    <reaction evidence="1">
        <text>ATP + protein L-histidine = ADP + protein N-phospho-L-histidine.</text>
        <dbReference type="EC" id="2.7.13.3"/>
    </reaction>
</comment>
<dbReference type="Gene3D" id="3.90.1520.10">
    <property type="entry name" value="H-NOX domain"/>
    <property type="match status" value="1"/>
</dbReference>
<dbReference type="GO" id="GO:0009927">
    <property type="term" value="F:histidine phosphotransfer kinase activity"/>
    <property type="evidence" value="ECO:0007669"/>
    <property type="project" value="TreeGrafter"/>
</dbReference>